<dbReference type="AlphaFoldDB" id="A0AAV0LR56"/>
<dbReference type="SMART" id="SM00369">
    <property type="entry name" value="LRR_TYP"/>
    <property type="match status" value="8"/>
</dbReference>
<keyword evidence="11" id="KW-0677">Repeat</keyword>
<dbReference type="GO" id="GO:0005524">
    <property type="term" value="F:ATP binding"/>
    <property type="evidence" value="ECO:0007669"/>
    <property type="project" value="UniProtKB-KW"/>
</dbReference>
<accession>A0AAV0LR56</accession>
<dbReference type="InterPro" id="IPR050647">
    <property type="entry name" value="Plant_LRR-RLKs"/>
</dbReference>
<evidence type="ECO:0000259" key="23">
    <source>
        <dbReference type="PROSITE" id="PS50011"/>
    </source>
</evidence>
<evidence type="ECO:0000256" key="18">
    <source>
        <dbReference type="ARBA" id="ARBA00023180"/>
    </source>
</evidence>
<evidence type="ECO:0000256" key="5">
    <source>
        <dbReference type="ARBA" id="ARBA00022527"/>
    </source>
</evidence>
<dbReference type="EMBL" id="CAMGYJ010000006">
    <property type="protein sequence ID" value="CAI0436701.1"/>
    <property type="molecule type" value="Genomic_DNA"/>
</dbReference>
<evidence type="ECO:0000256" key="6">
    <source>
        <dbReference type="ARBA" id="ARBA00022553"/>
    </source>
</evidence>
<proteinExistence type="inferred from homology"/>
<sequence>MAARSESRQVFESWFTGLLLLSALMIFPSEGLNSEGQYLLQLKKDLTDNGLNNLVDWNPADQTPCGWTGVNCTSDYSRRVWSLDLSSMNLAGTLSSTIGGLINLSYLNLSFNKLTGDIPKALGNCSKLQSLVLNNNQFSGQIPAELGNLSLLEHLNICNNKISGSLPEEFGKLVSLVEFVAYTNNISGPLPQSIGKLKNLQTFRAGQNAISGSIPAEIGGCQSLELLGLAQNDIGGELPKEIGMLGSLTDLILWDNQLSGFTPKELGNCTSLQTLALYANTLVGPIPVELTNLKFLKKLYLYRNQLNGTVPRQIGNMSMVTEIDFSENYLTGEIPVELGQIKGLSLLYLFQNQLTGVIPNEISSLRNLTKLDLSINKLTGSIPYGFHGRIPPEIVKCKMLQRLDLSHNSFVDDLPAELGTFMQLELLKLSDNKLSGRIPSALGNLSHLTELQMGGNSLSGDIPPELGSLSSLQIAMNISYNNLTGEIPPEIGNLILLEFLLLNNNHLTGEIPRTLESLSSLLGCNFSYNDLSGPVPPVPIFQNMDLTSFIGNKGLCGGPLGYCGGDPTSSTVVPPLVNADRLRSKIITLVAAVVGGVSLILIVVILYFMRRPVETVPSLQDDDVSISESDIYFRPKEGFTFQDLVEATHHFHESYAVGRGACGTVYKAVMHSGQVIAVKKLSSNREGSNIENSFRAEILTLGNIRHRNIVKLYGFCYHQGSNLLLYEYMTKGSLGELLHGPSCDLDWPTRFTIALGAAEGLAYLHHDCRPSIIHRDIKSNNILLDDKFEAHVGDFGLAKVVDLPYSKSMSAVAGSYGYIAPEYAYTLKVTEKCDIYSYGVVLLELLTGRTPVQPLEQGGDLVTWVKQYIRGHSLTSGVLDRRLDLEDQRIIDHMITVMKIALVCTSISPLDRPSMREVVLMLIESNEQQGNFIAVPENDLPPRHEDDDAP</sequence>
<evidence type="ECO:0000256" key="13">
    <source>
        <dbReference type="ARBA" id="ARBA00022777"/>
    </source>
</evidence>
<keyword evidence="15 21" id="KW-1133">Transmembrane helix</keyword>
<evidence type="ECO:0000256" key="1">
    <source>
        <dbReference type="ARBA" id="ARBA00004251"/>
    </source>
</evidence>
<dbReference type="FunFam" id="3.80.10.10:FF:000680">
    <property type="entry name" value="Probable leucine-rich repeat receptor-like protein kinase At2g33170"/>
    <property type="match status" value="1"/>
</dbReference>
<evidence type="ECO:0000256" key="4">
    <source>
        <dbReference type="ARBA" id="ARBA00022475"/>
    </source>
</evidence>
<dbReference type="InterPro" id="IPR003591">
    <property type="entry name" value="Leu-rich_rpt_typical-subtyp"/>
</dbReference>
<dbReference type="FunFam" id="3.80.10.10:FF:000588">
    <property type="entry name" value="Leucine-rich repeat receptor-like serine/threonine-protein kinase isoform B"/>
    <property type="match status" value="1"/>
</dbReference>
<protein>
    <recommendedName>
        <fullName evidence="3">non-specific serine/threonine protein kinase</fullName>
        <ecNumber evidence="3">2.7.11.1</ecNumber>
    </recommendedName>
</protein>
<dbReference type="InterPro" id="IPR013210">
    <property type="entry name" value="LRR_N_plant-typ"/>
</dbReference>
<keyword evidence="5" id="KW-0723">Serine/threonine-protein kinase</keyword>
<comment type="catalytic activity">
    <reaction evidence="19">
        <text>L-threonyl-[protein] + ATP = O-phospho-L-threonyl-[protein] + ADP + H(+)</text>
        <dbReference type="Rhea" id="RHEA:46608"/>
        <dbReference type="Rhea" id="RHEA-COMP:11060"/>
        <dbReference type="Rhea" id="RHEA-COMP:11605"/>
        <dbReference type="ChEBI" id="CHEBI:15378"/>
        <dbReference type="ChEBI" id="CHEBI:30013"/>
        <dbReference type="ChEBI" id="CHEBI:30616"/>
        <dbReference type="ChEBI" id="CHEBI:61977"/>
        <dbReference type="ChEBI" id="CHEBI:456216"/>
        <dbReference type="EC" id="2.7.11.1"/>
    </reaction>
</comment>
<evidence type="ECO:0000256" key="3">
    <source>
        <dbReference type="ARBA" id="ARBA00012513"/>
    </source>
</evidence>
<evidence type="ECO:0000256" key="11">
    <source>
        <dbReference type="ARBA" id="ARBA00022737"/>
    </source>
</evidence>
<evidence type="ECO:0000256" key="12">
    <source>
        <dbReference type="ARBA" id="ARBA00022741"/>
    </source>
</evidence>
<keyword evidence="13" id="KW-0418">Kinase</keyword>
<dbReference type="GO" id="GO:0004674">
    <property type="term" value="F:protein serine/threonine kinase activity"/>
    <property type="evidence" value="ECO:0007669"/>
    <property type="project" value="UniProtKB-KW"/>
</dbReference>
<dbReference type="InterPro" id="IPR000719">
    <property type="entry name" value="Prot_kinase_dom"/>
</dbReference>
<keyword evidence="17" id="KW-0675">Receptor</keyword>
<comment type="subcellular location">
    <subcellularLocation>
        <location evidence="1">Cell membrane</location>
        <topology evidence="1">Single-pass type I membrane protein</topology>
    </subcellularLocation>
</comment>
<evidence type="ECO:0000256" key="10">
    <source>
        <dbReference type="ARBA" id="ARBA00022729"/>
    </source>
</evidence>
<keyword evidence="12" id="KW-0547">Nucleotide-binding</keyword>
<reference evidence="24" key="1">
    <citation type="submission" date="2022-08" db="EMBL/GenBank/DDBJ databases">
        <authorList>
            <person name="Gutierrez-Valencia J."/>
        </authorList>
    </citation>
    <scope>NUCLEOTIDE SEQUENCE</scope>
</reference>
<dbReference type="FunFam" id="3.80.10.10:FF:000430">
    <property type="entry name" value="Leucine-rich repeat receptor-like protein kinase PEPR1"/>
    <property type="match status" value="1"/>
</dbReference>
<dbReference type="GO" id="GO:0033612">
    <property type="term" value="F:receptor serine/threonine kinase binding"/>
    <property type="evidence" value="ECO:0007669"/>
    <property type="project" value="TreeGrafter"/>
</dbReference>
<evidence type="ECO:0000256" key="9">
    <source>
        <dbReference type="ARBA" id="ARBA00022692"/>
    </source>
</evidence>
<dbReference type="SUPFAM" id="SSF56112">
    <property type="entry name" value="Protein kinase-like (PK-like)"/>
    <property type="match status" value="1"/>
</dbReference>
<dbReference type="InterPro" id="IPR011009">
    <property type="entry name" value="Kinase-like_dom_sf"/>
</dbReference>
<keyword evidence="25" id="KW-1185">Reference proteome</keyword>
<comment type="catalytic activity">
    <reaction evidence="20">
        <text>L-seryl-[protein] + ATP = O-phospho-L-seryl-[protein] + ADP + H(+)</text>
        <dbReference type="Rhea" id="RHEA:17989"/>
        <dbReference type="Rhea" id="RHEA-COMP:9863"/>
        <dbReference type="Rhea" id="RHEA-COMP:11604"/>
        <dbReference type="ChEBI" id="CHEBI:15378"/>
        <dbReference type="ChEBI" id="CHEBI:29999"/>
        <dbReference type="ChEBI" id="CHEBI:30616"/>
        <dbReference type="ChEBI" id="CHEBI:83421"/>
        <dbReference type="ChEBI" id="CHEBI:456216"/>
        <dbReference type="EC" id="2.7.11.1"/>
    </reaction>
</comment>
<dbReference type="FunFam" id="3.30.200.20:FF:000219">
    <property type="entry name" value="Leucine-rich repeat receptor-like serine/threonine-protein kinase"/>
    <property type="match status" value="1"/>
</dbReference>
<evidence type="ECO:0000256" key="21">
    <source>
        <dbReference type="SAM" id="Phobius"/>
    </source>
</evidence>
<evidence type="ECO:0000256" key="22">
    <source>
        <dbReference type="SAM" id="SignalP"/>
    </source>
</evidence>
<name>A0AAV0LR56_9ROSI</name>
<dbReference type="FunFam" id="3.80.10.10:FF:000095">
    <property type="entry name" value="LRR receptor-like serine/threonine-protein kinase GSO1"/>
    <property type="match status" value="1"/>
</dbReference>
<evidence type="ECO:0000313" key="25">
    <source>
        <dbReference type="Proteomes" id="UP001154282"/>
    </source>
</evidence>
<dbReference type="PROSITE" id="PS00108">
    <property type="entry name" value="PROTEIN_KINASE_ST"/>
    <property type="match status" value="1"/>
</dbReference>
<dbReference type="InterPro" id="IPR008271">
    <property type="entry name" value="Ser/Thr_kinase_AS"/>
</dbReference>
<dbReference type="InterPro" id="IPR001611">
    <property type="entry name" value="Leu-rich_rpt"/>
</dbReference>
<keyword evidence="8" id="KW-0808">Transferase</keyword>
<feature type="chain" id="PRO_5043976089" description="non-specific serine/threonine protein kinase" evidence="22">
    <location>
        <begin position="32"/>
        <end position="950"/>
    </location>
</feature>
<dbReference type="SMART" id="SM00220">
    <property type="entry name" value="S_TKc"/>
    <property type="match status" value="1"/>
</dbReference>
<keyword evidence="6" id="KW-0597">Phosphoprotein</keyword>
<gene>
    <name evidence="24" type="ORF">LITE_LOCUS25192</name>
</gene>
<feature type="signal peptide" evidence="22">
    <location>
        <begin position="1"/>
        <end position="31"/>
    </location>
</feature>
<dbReference type="Pfam" id="PF00560">
    <property type="entry name" value="LRR_1"/>
    <property type="match status" value="8"/>
</dbReference>
<comment type="similarity">
    <text evidence="2">Belongs to the protein kinase superfamily. Ser/Thr protein kinase family.</text>
</comment>
<feature type="transmembrane region" description="Helical" evidence="21">
    <location>
        <begin position="586"/>
        <end position="609"/>
    </location>
</feature>
<keyword evidence="18" id="KW-0325">Glycoprotein</keyword>
<dbReference type="Pfam" id="PF00069">
    <property type="entry name" value="Pkinase"/>
    <property type="match status" value="1"/>
</dbReference>
<evidence type="ECO:0000256" key="7">
    <source>
        <dbReference type="ARBA" id="ARBA00022614"/>
    </source>
</evidence>
<evidence type="ECO:0000256" key="2">
    <source>
        <dbReference type="ARBA" id="ARBA00008684"/>
    </source>
</evidence>
<keyword evidence="9 21" id="KW-0812">Transmembrane</keyword>
<keyword evidence="4" id="KW-1003">Cell membrane</keyword>
<keyword evidence="10 22" id="KW-0732">Signal</keyword>
<keyword evidence="7" id="KW-0433">Leucine-rich repeat</keyword>
<dbReference type="EC" id="2.7.11.1" evidence="3"/>
<dbReference type="Pfam" id="PF13855">
    <property type="entry name" value="LRR_8"/>
    <property type="match status" value="1"/>
</dbReference>
<evidence type="ECO:0000256" key="19">
    <source>
        <dbReference type="ARBA" id="ARBA00047899"/>
    </source>
</evidence>
<evidence type="ECO:0000256" key="20">
    <source>
        <dbReference type="ARBA" id="ARBA00048679"/>
    </source>
</evidence>
<keyword evidence="14" id="KW-0067">ATP-binding</keyword>
<dbReference type="Gene3D" id="3.30.200.20">
    <property type="entry name" value="Phosphorylase Kinase, domain 1"/>
    <property type="match status" value="1"/>
</dbReference>
<organism evidence="24 25">
    <name type="scientific">Linum tenue</name>
    <dbReference type="NCBI Taxonomy" id="586396"/>
    <lineage>
        <taxon>Eukaryota</taxon>
        <taxon>Viridiplantae</taxon>
        <taxon>Streptophyta</taxon>
        <taxon>Embryophyta</taxon>
        <taxon>Tracheophyta</taxon>
        <taxon>Spermatophyta</taxon>
        <taxon>Magnoliopsida</taxon>
        <taxon>eudicotyledons</taxon>
        <taxon>Gunneridae</taxon>
        <taxon>Pentapetalae</taxon>
        <taxon>rosids</taxon>
        <taxon>fabids</taxon>
        <taxon>Malpighiales</taxon>
        <taxon>Linaceae</taxon>
        <taxon>Linum</taxon>
    </lineage>
</organism>
<dbReference type="Proteomes" id="UP001154282">
    <property type="component" value="Unassembled WGS sequence"/>
</dbReference>
<dbReference type="GO" id="GO:0005886">
    <property type="term" value="C:plasma membrane"/>
    <property type="evidence" value="ECO:0007669"/>
    <property type="project" value="UniProtKB-SubCell"/>
</dbReference>
<dbReference type="FunFam" id="1.10.510.10:FF:000365">
    <property type="entry name" value="Leucine-rich repeat receptor-like serine/threonine-protein kinase At1g17230"/>
    <property type="match status" value="1"/>
</dbReference>
<comment type="caution">
    <text evidence="24">The sequence shown here is derived from an EMBL/GenBank/DDBJ whole genome shotgun (WGS) entry which is preliminary data.</text>
</comment>
<dbReference type="Pfam" id="PF08263">
    <property type="entry name" value="LRRNT_2"/>
    <property type="match status" value="1"/>
</dbReference>
<evidence type="ECO:0000256" key="8">
    <source>
        <dbReference type="ARBA" id="ARBA00022679"/>
    </source>
</evidence>
<dbReference type="PANTHER" id="PTHR48056:SF45">
    <property type="entry name" value="PROTEIN KINASE DOMAIN-CONTAINING PROTEIN"/>
    <property type="match status" value="1"/>
</dbReference>
<dbReference type="PROSITE" id="PS50011">
    <property type="entry name" value="PROTEIN_KINASE_DOM"/>
    <property type="match status" value="1"/>
</dbReference>
<evidence type="ECO:0000256" key="15">
    <source>
        <dbReference type="ARBA" id="ARBA00022989"/>
    </source>
</evidence>
<evidence type="ECO:0000256" key="17">
    <source>
        <dbReference type="ARBA" id="ARBA00023170"/>
    </source>
</evidence>
<dbReference type="Gene3D" id="3.80.10.10">
    <property type="entry name" value="Ribonuclease Inhibitor"/>
    <property type="match status" value="4"/>
</dbReference>
<keyword evidence="16 21" id="KW-0472">Membrane</keyword>
<feature type="domain" description="Protein kinase" evidence="23">
    <location>
        <begin position="651"/>
        <end position="933"/>
    </location>
</feature>
<evidence type="ECO:0000256" key="16">
    <source>
        <dbReference type="ARBA" id="ARBA00023136"/>
    </source>
</evidence>
<evidence type="ECO:0000313" key="24">
    <source>
        <dbReference type="EMBL" id="CAI0436701.1"/>
    </source>
</evidence>
<dbReference type="Gene3D" id="1.10.510.10">
    <property type="entry name" value="Transferase(Phosphotransferase) domain 1"/>
    <property type="match status" value="1"/>
</dbReference>
<dbReference type="PANTHER" id="PTHR48056">
    <property type="entry name" value="LRR RECEPTOR-LIKE SERINE/THREONINE-PROTEIN KINASE-RELATED"/>
    <property type="match status" value="1"/>
</dbReference>
<dbReference type="InterPro" id="IPR032675">
    <property type="entry name" value="LRR_dom_sf"/>
</dbReference>
<dbReference type="SUPFAM" id="SSF52058">
    <property type="entry name" value="L domain-like"/>
    <property type="match status" value="2"/>
</dbReference>
<evidence type="ECO:0000256" key="14">
    <source>
        <dbReference type="ARBA" id="ARBA00022840"/>
    </source>
</evidence>